<reference evidence="1" key="1">
    <citation type="journal article" date="2022" name="Int. J. Mol. Sci.">
        <title>Draft Genome of Tanacetum Coccineum: Genomic Comparison of Closely Related Tanacetum-Family Plants.</title>
        <authorList>
            <person name="Yamashiro T."/>
            <person name="Shiraishi A."/>
            <person name="Nakayama K."/>
            <person name="Satake H."/>
        </authorList>
    </citation>
    <scope>NUCLEOTIDE SEQUENCE</scope>
</reference>
<evidence type="ECO:0000313" key="1">
    <source>
        <dbReference type="EMBL" id="GJS88527.1"/>
    </source>
</evidence>
<reference evidence="1" key="2">
    <citation type="submission" date="2022-01" db="EMBL/GenBank/DDBJ databases">
        <authorList>
            <person name="Yamashiro T."/>
            <person name="Shiraishi A."/>
            <person name="Satake H."/>
            <person name="Nakayama K."/>
        </authorList>
    </citation>
    <scope>NUCLEOTIDE SEQUENCE</scope>
</reference>
<sequence length="191" mass="21332">MPKICIALFVRPTTARADLYGFADMLDAAPGRQTTRELSQPAWAHVDGNACNRDTISARAITSELIRSVAQQSEITDCRQQDRRRQREYRSAETLIVDIPQATKRMPVAVLRTVVMTVASCTTIKQVASRGASEDNKGVVKKEEVMPKFPSVKFDSPKYSSSVHEIDNKGIHVDPANRIRFKIGHLPKNQL</sequence>
<protein>
    <submittedName>
        <fullName evidence="1">Uncharacterized protein</fullName>
    </submittedName>
</protein>
<proteinExistence type="predicted"/>
<keyword evidence="2" id="KW-1185">Reference proteome</keyword>
<dbReference type="Proteomes" id="UP001151760">
    <property type="component" value="Unassembled WGS sequence"/>
</dbReference>
<organism evidence="1 2">
    <name type="scientific">Tanacetum coccineum</name>
    <dbReference type="NCBI Taxonomy" id="301880"/>
    <lineage>
        <taxon>Eukaryota</taxon>
        <taxon>Viridiplantae</taxon>
        <taxon>Streptophyta</taxon>
        <taxon>Embryophyta</taxon>
        <taxon>Tracheophyta</taxon>
        <taxon>Spermatophyta</taxon>
        <taxon>Magnoliopsida</taxon>
        <taxon>eudicotyledons</taxon>
        <taxon>Gunneridae</taxon>
        <taxon>Pentapetalae</taxon>
        <taxon>asterids</taxon>
        <taxon>campanulids</taxon>
        <taxon>Asterales</taxon>
        <taxon>Asteraceae</taxon>
        <taxon>Asteroideae</taxon>
        <taxon>Anthemideae</taxon>
        <taxon>Anthemidinae</taxon>
        <taxon>Tanacetum</taxon>
    </lineage>
</organism>
<accession>A0ABQ4ZHT2</accession>
<dbReference type="EMBL" id="BQNB010011280">
    <property type="protein sequence ID" value="GJS88527.1"/>
    <property type="molecule type" value="Genomic_DNA"/>
</dbReference>
<name>A0ABQ4ZHT2_9ASTR</name>
<evidence type="ECO:0000313" key="2">
    <source>
        <dbReference type="Proteomes" id="UP001151760"/>
    </source>
</evidence>
<gene>
    <name evidence="1" type="ORF">Tco_0771163</name>
</gene>
<comment type="caution">
    <text evidence="1">The sequence shown here is derived from an EMBL/GenBank/DDBJ whole genome shotgun (WGS) entry which is preliminary data.</text>
</comment>